<evidence type="ECO:0000313" key="10">
    <source>
        <dbReference type="Proteomes" id="UP001209540"/>
    </source>
</evidence>
<gene>
    <name evidence="9" type="ORF">BDA99DRAFT_530617</name>
</gene>
<comment type="caution">
    <text evidence="9">The sequence shown here is derived from an EMBL/GenBank/DDBJ whole genome shotgun (WGS) entry which is preliminary data.</text>
</comment>
<comment type="subcellular location">
    <subcellularLocation>
        <location evidence="1">Mitochondrion</location>
    </subcellularLocation>
</comment>
<keyword evidence="5" id="KW-0687">Ribonucleoprotein</keyword>
<reference evidence="9" key="2">
    <citation type="submission" date="2023-02" db="EMBL/GenBank/DDBJ databases">
        <authorList>
            <consortium name="DOE Joint Genome Institute"/>
            <person name="Mondo S.J."/>
            <person name="Chang Y."/>
            <person name="Wang Y."/>
            <person name="Ahrendt S."/>
            <person name="Andreopoulos W."/>
            <person name="Barry K."/>
            <person name="Beard J."/>
            <person name="Benny G.L."/>
            <person name="Blankenship S."/>
            <person name="Bonito G."/>
            <person name="Cuomo C."/>
            <person name="Desiro A."/>
            <person name="Gervers K.A."/>
            <person name="Hundley H."/>
            <person name="Kuo A."/>
            <person name="LaButti K."/>
            <person name="Lang B.F."/>
            <person name="Lipzen A."/>
            <person name="O'Donnell K."/>
            <person name="Pangilinan J."/>
            <person name="Reynolds N."/>
            <person name="Sandor L."/>
            <person name="Smith M.W."/>
            <person name="Tsang A."/>
            <person name="Grigoriev I.V."/>
            <person name="Stajich J.E."/>
            <person name="Spatafora J.W."/>
        </authorList>
    </citation>
    <scope>NUCLEOTIDE SEQUENCE</scope>
    <source>
        <strain evidence="9">RSA 2281</strain>
    </source>
</reference>
<dbReference type="GO" id="GO:0005762">
    <property type="term" value="C:mitochondrial large ribosomal subunit"/>
    <property type="evidence" value="ECO:0007669"/>
    <property type="project" value="TreeGrafter"/>
</dbReference>
<dbReference type="Proteomes" id="UP001209540">
    <property type="component" value="Unassembled WGS sequence"/>
</dbReference>
<dbReference type="PANTHER" id="PTHR28595">
    <property type="entry name" value="39S RIBOSOMAL PROTEIN L54, MITOCHONDRIAL"/>
    <property type="match status" value="1"/>
</dbReference>
<evidence type="ECO:0000313" key="9">
    <source>
        <dbReference type="EMBL" id="KAI9243332.1"/>
    </source>
</evidence>
<keyword evidence="4" id="KW-0496">Mitochondrion</keyword>
<keyword evidence="10" id="KW-1185">Reference proteome</keyword>
<keyword evidence="2" id="KW-0809">Transit peptide</keyword>
<evidence type="ECO:0000256" key="7">
    <source>
        <dbReference type="ARBA" id="ARBA00035179"/>
    </source>
</evidence>
<feature type="region of interest" description="Disordered" evidence="8">
    <location>
        <begin position="93"/>
        <end position="126"/>
    </location>
</feature>
<keyword evidence="3 9" id="KW-0689">Ribosomal protein</keyword>
<sequence>MYCTLTRSLQPARRILLTSRTSQFHSATNIRDANNTVEKDTPKPTATVARQLSSVPKGQTLTGINFLKDGKDPVALDDTEYPDWLWDLLDEKKQKQKTTKPNNRQYHRKKNREAIKAMNFMKDKKT</sequence>
<reference evidence="9" key="1">
    <citation type="journal article" date="2022" name="IScience">
        <title>Evolution of zygomycete secretomes and the origins of terrestrial fungal ecologies.</title>
        <authorList>
            <person name="Chang Y."/>
            <person name="Wang Y."/>
            <person name="Mondo S."/>
            <person name="Ahrendt S."/>
            <person name="Andreopoulos W."/>
            <person name="Barry K."/>
            <person name="Beard J."/>
            <person name="Benny G.L."/>
            <person name="Blankenship S."/>
            <person name="Bonito G."/>
            <person name="Cuomo C."/>
            <person name="Desiro A."/>
            <person name="Gervers K.A."/>
            <person name="Hundley H."/>
            <person name="Kuo A."/>
            <person name="LaButti K."/>
            <person name="Lang B.F."/>
            <person name="Lipzen A."/>
            <person name="O'Donnell K."/>
            <person name="Pangilinan J."/>
            <person name="Reynolds N."/>
            <person name="Sandor L."/>
            <person name="Smith M.E."/>
            <person name="Tsang A."/>
            <person name="Grigoriev I.V."/>
            <person name="Stajich J.E."/>
            <person name="Spatafora J.W."/>
        </authorList>
    </citation>
    <scope>NUCLEOTIDE SEQUENCE</scope>
    <source>
        <strain evidence="9">RSA 2281</strain>
    </source>
</reference>
<evidence type="ECO:0000256" key="5">
    <source>
        <dbReference type="ARBA" id="ARBA00023274"/>
    </source>
</evidence>
<evidence type="ECO:0000256" key="1">
    <source>
        <dbReference type="ARBA" id="ARBA00004173"/>
    </source>
</evidence>
<evidence type="ECO:0000256" key="3">
    <source>
        <dbReference type="ARBA" id="ARBA00022980"/>
    </source>
</evidence>
<evidence type="ECO:0000256" key="4">
    <source>
        <dbReference type="ARBA" id="ARBA00023128"/>
    </source>
</evidence>
<evidence type="ECO:0000256" key="2">
    <source>
        <dbReference type="ARBA" id="ARBA00022946"/>
    </source>
</evidence>
<accession>A0AAD5JYQ1</accession>
<protein>
    <recommendedName>
        <fullName evidence="7">Large ribosomal subunit protein mL54</fullName>
    </recommendedName>
</protein>
<dbReference type="EMBL" id="JAIXMP010000075">
    <property type="protein sequence ID" value="KAI9243332.1"/>
    <property type="molecule type" value="Genomic_DNA"/>
</dbReference>
<evidence type="ECO:0000256" key="6">
    <source>
        <dbReference type="ARBA" id="ARBA00033752"/>
    </source>
</evidence>
<dbReference type="PANTHER" id="PTHR28595:SF1">
    <property type="entry name" value="LARGE RIBOSOMAL SUBUNIT PROTEIN ML54"/>
    <property type="match status" value="1"/>
</dbReference>
<proteinExistence type="inferred from homology"/>
<comment type="similarity">
    <text evidence="6">Belongs to the mitochondrion-specific ribosomal protein mL54 family.</text>
</comment>
<evidence type="ECO:0000256" key="8">
    <source>
        <dbReference type="SAM" id="MobiDB-lite"/>
    </source>
</evidence>
<dbReference type="Pfam" id="PF08561">
    <property type="entry name" value="Ribosomal_L37"/>
    <property type="match status" value="1"/>
</dbReference>
<dbReference type="GO" id="GO:0003735">
    <property type="term" value="F:structural constituent of ribosome"/>
    <property type="evidence" value="ECO:0007669"/>
    <property type="project" value="TreeGrafter"/>
</dbReference>
<dbReference type="AlphaFoldDB" id="A0AAD5JYQ1"/>
<organism evidence="9 10">
    <name type="scientific">Phascolomyces articulosus</name>
    <dbReference type="NCBI Taxonomy" id="60185"/>
    <lineage>
        <taxon>Eukaryota</taxon>
        <taxon>Fungi</taxon>
        <taxon>Fungi incertae sedis</taxon>
        <taxon>Mucoromycota</taxon>
        <taxon>Mucoromycotina</taxon>
        <taxon>Mucoromycetes</taxon>
        <taxon>Mucorales</taxon>
        <taxon>Lichtheimiaceae</taxon>
        <taxon>Phascolomyces</taxon>
    </lineage>
</organism>
<name>A0AAD5JYQ1_9FUNG</name>
<dbReference type="InterPro" id="IPR013870">
    <property type="entry name" value="Ribosomal_mL54"/>
</dbReference>